<proteinExistence type="inferred from homology"/>
<dbReference type="Gene3D" id="1.10.10.2840">
    <property type="entry name" value="PucR C-terminal helix-turn-helix domain"/>
    <property type="match status" value="1"/>
</dbReference>
<dbReference type="Pfam" id="PF17853">
    <property type="entry name" value="GGDEF_2"/>
    <property type="match status" value="1"/>
</dbReference>
<comment type="similarity">
    <text evidence="1">Belongs to the CdaR family.</text>
</comment>
<dbReference type="PANTHER" id="PTHR33744">
    <property type="entry name" value="CARBOHYDRATE DIACID REGULATOR"/>
    <property type="match status" value="1"/>
</dbReference>
<evidence type="ECO:0000259" key="3">
    <source>
        <dbReference type="Pfam" id="PF17853"/>
    </source>
</evidence>
<keyword evidence="5" id="KW-1185">Reference proteome</keyword>
<evidence type="ECO:0000313" key="4">
    <source>
        <dbReference type="EMBL" id="GAA3159004.1"/>
    </source>
</evidence>
<sequence length="566" mass="61266">MPHAYSDDALTLARLLQEPALRRARIHAGRTGAVTRVEWVVPWSVAARQEDPLSGVLVHAHADELAAEQVTVTRAAERLAARGAAALLVDGHQPVAADAVAAVQLPLVTMTDAVPFAVLNRLVADLTLARETHVLRYGLTVHRALAELLYRGAELGALCSQMTRMSQRPVAVFDSQGQLAALEQQQRTVEPADLARAFVEQADALGTGEAPEELHPRIAEIRLGEQDLACVVTPIVLGGRHDGWILLLEESDDPHPHDLAEHRVLVEQAAPIVGTEMLRLRSVQRAKEQARGDFVHGLLHGRFATLEDISARAAHYQFPVRSWFGVLIASGMTVPGDADSPARLQQLAVQAARLLPEQERHTQAAMVGDVLVVVREAARRGTMGTPEAAVATIGDYATALHAHLAKRKDQGGRPIRVTYGRPVVGALAIPDSYREARMAHGLQQRLGLPPVCGYQEMRVHAVLEDVAGSRTGRSFAADILAPLRDPNVGDLESAVLAYVASGGNVNAASRDLHIHRNTMLYKLDRASRLLGMDLRQADNQFAVWLAHTLDLLANTTAEVDRVVSPV</sequence>
<gene>
    <name evidence="4" type="ORF">GCM10010531_07970</name>
</gene>
<dbReference type="RefSeq" id="WP_344687264.1">
    <property type="nucleotide sequence ID" value="NZ_BAAAVV010000002.1"/>
</dbReference>
<organism evidence="4 5">
    <name type="scientific">Blastococcus jejuensis</name>
    <dbReference type="NCBI Taxonomy" id="351224"/>
    <lineage>
        <taxon>Bacteria</taxon>
        <taxon>Bacillati</taxon>
        <taxon>Actinomycetota</taxon>
        <taxon>Actinomycetes</taxon>
        <taxon>Geodermatophilales</taxon>
        <taxon>Geodermatophilaceae</taxon>
        <taxon>Blastococcus</taxon>
    </lineage>
</organism>
<dbReference type="InterPro" id="IPR041522">
    <property type="entry name" value="CdaR_GGDEF"/>
</dbReference>
<reference evidence="5" key="1">
    <citation type="journal article" date="2019" name="Int. J. Syst. Evol. Microbiol.">
        <title>The Global Catalogue of Microorganisms (GCM) 10K type strain sequencing project: providing services to taxonomists for standard genome sequencing and annotation.</title>
        <authorList>
            <consortium name="The Broad Institute Genomics Platform"/>
            <consortium name="The Broad Institute Genome Sequencing Center for Infectious Disease"/>
            <person name="Wu L."/>
            <person name="Ma J."/>
        </authorList>
    </citation>
    <scope>NUCLEOTIDE SEQUENCE [LARGE SCALE GENOMIC DNA]</scope>
    <source>
        <strain evidence="5">JCM 15614</strain>
    </source>
</reference>
<dbReference type="Pfam" id="PF13556">
    <property type="entry name" value="HTH_30"/>
    <property type="match status" value="1"/>
</dbReference>
<protein>
    <submittedName>
        <fullName evidence="4">Helix-turn-helix domain-containing protein</fullName>
    </submittedName>
</protein>
<evidence type="ECO:0000256" key="1">
    <source>
        <dbReference type="ARBA" id="ARBA00006754"/>
    </source>
</evidence>
<dbReference type="InterPro" id="IPR042070">
    <property type="entry name" value="PucR_C-HTH_sf"/>
</dbReference>
<dbReference type="PANTHER" id="PTHR33744:SF1">
    <property type="entry name" value="DNA-BINDING TRANSCRIPTIONAL ACTIVATOR ADER"/>
    <property type="match status" value="1"/>
</dbReference>
<feature type="domain" description="PucR C-terminal helix-turn-helix" evidence="2">
    <location>
        <begin position="495"/>
        <end position="546"/>
    </location>
</feature>
<name>A0ABP6NVI2_9ACTN</name>
<dbReference type="InterPro" id="IPR051448">
    <property type="entry name" value="CdaR-like_regulators"/>
</dbReference>
<dbReference type="InterPro" id="IPR025736">
    <property type="entry name" value="PucR_C-HTH_dom"/>
</dbReference>
<dbReference type="Proteomes" id="UP001499924">
    <property type="component" value="Unassembled WGS sequence"/>
</dbReference>
<evidence type="ECO:0000313" key="5">
    <source>
        <dbReference type="Proteomes" id="UP001499924"/>
    </source>
</evidence>
<accession>A0ABP6NVI2</accession>
<dbReference type="EMBL" id="BAAAVV010000002">
    <property type="protein sequence ID" value="GAA3159004.1"/>
    <property type="molecule type" value="Genomic_DNA"/>
</dbReference>
<feature type="domain" description="CdaR GGDEF-like" evidence="3">
    <location>
        <begin position="306"/>
        <end position="439"/>
    </location>
</feature>
<comment type="caution">
    <text evidence="4">The sequence shown here is derived from an EMBL/GenBank/DDBJ whole genome shotgun (WGS) entry which is preliminary data.</text>
</comment>
<evidence type="ECO:0000259" key="2">
    <source>
        <dbReference type="Pfam" id="PF13556"/>
    </source>
</evidence>